<evidence type="ECO:0000313" key="3">
    <source>
        <dbReference type="EMBL" id="SMA43136.1"/>
    </source>
</evidence>
<name>A0A1X7AI86_9GAMM</name>
<evidence type="ECO:0000256" key="1">
    <source>
        <dbReference type="SAM" id="Phobius"/>
    </source>
</evidence>
<accession>A0A1X7AI86</accession>
<dbReference type="GO" id="GO:0005886">
    <property type="term" value="C:plasma membrane"/>
    <property type="evidence" value="ECO:0007669"/>
    <property type="project" value="TreeGrafter"/>
</dbReference>
<dbReference type="RefSeq" id="WP_207626591.1">
    <property type="nucleotide sequence ID" value="NZ_CBCSCN010000008.1"/>
</dbReference>
<protein>
    <submittedName>
        <fullName evidence="3">Inner membrane protein YiaA</fullName>
    </submittedName>
</protein>
<feature type="transmembrane region" description="Helical" evidence="1">
    <location>
        <begin position="12"/>
        <end position="31"/>
    </location>
</feature>
<dbReference type="EMBL" id="FWPT01000003">
    <property type="protein sequence ID" value="SMA43136.1"/>
    <property type="molecule type" value="Genomic_DNA"/>
</dbReference>
<dbReference type="NCBIfam" id="NF008482">
    <property type="entry name" value="PRK11383.1"/>
    <property type="match status" value="1"/>
</dbReference>
<evidence type="ECO:0000313" key="4">
    <source>
        <dbReference type="Proteomes" id="UP000196573"/>
    </source>
</evidence>
<feature type="transmembrane region" description="Helical" evidence="1">
    <location>
        <begin position="72"/>
        <end position="94"/>
    </location>
</feature>
<keyword evidence="4" id="KW-1185">Reference proteome</keyword>
<keyword evidence="1" id="KW-0812">Transmembrane</keyword>
<dbReference type="PANTHER" id="PTHR37290">
    <property type="entry name" value="INNER MEMBRANE PROTEIN YIAA-RELATED"/>
    <property type="match status" value="1"/>
</dbReference>
<dbReference type="InterPro" id="IPR008024">
    <property type="entry name" value="YiaAB"/>
</dbReference>
<dbReference type="PANTHER" id="PTHR37290:SF1">
    <property type="entry name" value="INNER MEMBRANE PROTEIN YIAA"/>
    <property type="match status" value="1"/>
</dbReference>
<dbReference type="GO" id="GO:0006974">
    <property type="term" value="P:DNA damage response"/>
    <property type="evidence" value="ECO:0007669"/>
    <property type="project" value="TreeGrafter"/>
</dbReference>
<sequence length="158" mass="17332">MMNKNSNKPTAAYIAASWGALAIGALGYLIGLWNAQIEFNEKGYYLTVFLFAAFSAVTLQKTVRDRDEGIPVTTLFLGMCWAALSISVALLVIGLFNANMLLSEKGFYGMSFILCLFAVITVQKNTRDYTNEYGETDSAAFPTIEEKADKVLDVADIL</sequence>
<feature type="domain" description="YiaAB two helix" evidence="2">
    <location>
        <begin position="76"/>
        <end position="128"/>
    </location>
</feature>
<reference evidence="3 4" key="1">
    <citation type="submission" date="2017-03" db="EMBL/GenBank/DDBJ databases">
        <authorList>
            <person name="Afonso C.L."/>
            <person name="Miller P.J."/>
            <person name="Scott M.A."/>
            <person name="Spackman E."/>
            <person name="Goraichik I."/>
            <person name="Dimitrov K.M."/>
            <person name="Suarez D.L."/>
            <person name="Swayne D.E."/>
        </authorList>
    </citation>
    <scope>NUCLEOTIDE SEQUENCE [LARGE SCALE GENOMIC DNA]</scope>
    <source>
        <strain evidence="3">SB41UT1</strain>
    </source>
</reference>
<feature type="domain" description="YiaAB two helix" evidence="2">
    <location>
        <begin position="13"/>
        <end position="65"/>
    </location>
</feature>
<organism evidence="3 4">
    <name type="scientific">Parendozoicomonas haliclonae</name>
    <dbReference type="NCBI Taxonomy" id="1960125"/>
    <lineage>
        <taxon>Bacteria</taxon>
        <taxon>Pseudomonadati</taxon>
        <taxon>Pseudomonadota</taxon>
        <taxon>Gammaproteobacteria</taxon>
        <taxon>Oceanospirillales</taxon>
        <taxon>Endozoicomonadaceae</taxon>
        <taxon>Parendozoicomonas</taxon>
    </lineage>
</organism>
<keyword evidence="1" id="KW-0472">Membrane</keyword>
<dbReference type="Pfam" id="PF05360">
    <property type="entry name" value="YiaAB"/>
    <property type="match status" value="2"/>
</dbReference>
<feature type="transmembrane region" description="Helical" evidence="1">
    <location>
        <begin position="43"/>
        <end position="60"/>
    </location>
</feature>
<gene>
    <name evidence="3" type="primary">yiaA</name>
    <name evidence="3" type="ORF">EHSB41UT_01560</name>
</gene>
<dbReference type="AlphaFoldDB" id="A0A1X7AI86"/>
<dbReference type="Proteomes" id="UP000196573">
    <property type="component" value="Unassembled WGS sequence"/>
</dbReference>
<proteinExistence type="predicted"/>
<feature type="transmembrane region" description="Helical" evidence="1">
    <location>
        <begin position="106"/>
        <end position="122"/>
    </location>
</feature>
<evidence type="ECO:0000259" key="2">
    <source>
        <dbReference type="Pfam" id="PF05360"/>
    </source>
</evidence>
<dbReference type="InterPro" id="IPR038972">
    <property type="entry name" value="YiaA-like"/>
</dbReference>
<keyword evidence="1" id="KW-1133">Transmembrane helix</keyword>